<dbReference type="InterPro" id="IPR041577">
    <property type="entry name" value="RT_RNaseH_2"/>
</dbReference>
<protein>
    <submittedName>
        <fullName evidence="2">Integrase, catalytic core</fullName>
    </submittedName>
</protein>
<dbReference type="OrthoDB" id="415724at2759"/>
<proteinExistence type="predicted"/>
<evidence type="ECO:0000259" key="1">
    <source>
        <dbReference type="Pfam" id="PF17919"/>
    </source>
</evidence>
<dbReference type="Pfam" id="PF17919">
    <property type="entry name" value="RT_RNaseH_2"/>
    <property type="match status" value="1"/>
</dbReference>
<accession>A0A5B6WMR9</accession>
<dbReference type="EMBL" id="SMMG02000002">
    <property type="protein sequence ID" value="KAA3483149.1"/>
    <property type="molecule type" value="Genomic_DNA"/>
</dbReference>
<sequence length="123" mass="13915">MESLVNANFDSKKSNFLVTSLCEMFLSFTYDESATKKNVSFMLSDKCQQSFNKLKSILVEGSMLTQPEFGKEFVGYNDASLNDLRCVLMQEGKVIAYASLQLQTHGKNYPTRDLELAVVIFML</sequence>
<dbReference type="InterPro" id="IPR043502">
    <property type="entry name" value="DNA/RNA_pol_sf"/>
</dbReference>
<dbReference type="SUPFAM" id="SSF56672">
    <property type="entry name" value="DNA/RNA polymerases"/>
    <property type="match status" value="1"/>
</dbReference>
<dbReference type="Proteomes" id="UP000325315">
    <property type="component" value="Unassembled WGS sequence"/>
</dbReference>
<name>A0A5B6WMR9_9ROSI</name>
<comment type="caution">
    <text evidence="2">The sequence shown here is derived from an EMBL/GenBank/DDBJ whole genome shotgun (WGS) entry which is preliminary data.</text>
</comment>
<feature type="domain" description="Reverse transcriptase/retrotransposon-derived protein RNase H-like" evidence="1">
    <location>
        <begin position="44"/>
        <end position="122"/>
    </location>
</feature>
<gene>
    <name evidence="2" type="ORF">EPI10_005343</name>
</gene>
<keyword evidence="3" id="KW-1185">Reference proteome</keyword>
<dbReference type="PANTHER" id="PTHR34072:SF59">
    <property type="entry name" value="CCHC-TYPE INTEGRASE"/>
    <property type="match status" value="1"/>
</dbReference>
<organism evidence="2 3">
    <name type="scientific">Gossypium australe</name>
    <dbReference type="NCBI Taxonomy" id="47621"/>
    <lineage>
        <taxon>Eukaryota</taxon>
        <taxon>Viridiplantae</taxon>
        <taxon>Streptophyta</taxon>
        <taxon>Embryophyta</taxon>
        <taxon>Tracheophyta</taxon>
        <taxon>Spermatophyta</taxon>
        <taxon>Magnoliopsida</taxon>
        <taxon>eudicotyledons</taxon>
        <taxon>Gunneridae</taxon>
        <taxon>Pentapetalae</taxon>
        <taxon>rosids</taxon>
        <taxon>malvids</taxon>
        <taxon>Malvales</taxon>
        <taxon>Malvaceae</taxon>
        <taxon>Malvoideae</taxon>
        <taxon>Gossypium</taxon>
    </lineage>
</organism>
<evidence type="ECO:0000313" key="2">
    <source>
        <dbReference type="EMBL" id="KAA3483149.1"/>
    </source>
</evidence>
<dbReference type="AlphaFoldDB" id="A0A5B6WMR9"/>
<evidence type="ECO:0000313" key="3">
    <source>
        <dbReference type="Proteomes" id="UP000325315"/>
    </source>
</evidence>
<dbReference type="PANTHER" id="PTHR34072">
    <property type="entry name" value="ENZYMATIC POLYPROTEIN-RELATED"/>
    <property type="match status" value="1"/>
</dbReference>
<reference evidence="3" key="1">
    <citation type="journal article" date="2019" name="Plant Biotechnol. J.">
        <title>Genome sequencing of the Australian wild diploid species Gossypium australe highlights disease resistance and delayed gland morphogenesis.</title>
        <authorList>
            <person name="Cai Y."/>
            <person name="Cai X."/>
            <person name="Wang Q."/>
            <person name="Wang P."/>
            <person name="Zhang Y."/>
            <person name="Cai C."/>
            <person name="Xu Y."/>
            <person name="Wang K."/>
            <person name="Zhou Z."/>
            <person name="Wang C."/>
            <person name="Geng S."/>
            <person name="Li B."/>
            <person name="Dong Q."/>
            <person name="Hou Y."/>
            <person name="Wang H."/>
            <person name="Ai P."/>
            <person name="Liu Z."/>
            <person name="Yi F."/>
            <person name="Sun M."/>
            <person name="An G."/>
            <person name="Cheng J."/>
            <person name="Zhang Y."/>
            <person name="Shi Q."/>
            <person name="Xie Y."/>
            <person name="Shi X."/>
            <person name="Chang Y."/>
            <person name="Huang F."/>
            <person name="Chen Y."/>
            <person name="Hong S."/>
            <person name="Mi L."/>
            <person name="Sun Q."/>
            <person name="Zhang L."/>
            <person name="Zhou B."/>
            <person name="Peng R."/>
            <person name="Zhang X."/>
            <person name="Liu F."/>
        </authorList>
    </citation>
    <scope>NUCLEOTIDE SEQUENCE [LARGE SCALE GENOMIC DNA]</scope>
    <source>
        <strain evidence="3">cv. PA1801</strain>
    </source>
</reference>